<reference evidence="4" key="1">
    <citation type="submission" date="2017-02" db="UniProtKB">
        <authorList>
            <consortium name="WormBaseParasite"/>
        </authorList>
    </citation>
    <scope>IDENTIFICATION</scope>
</reference>
<gene>
    <name evidence="2" type="ORF">NBR_LOCUS19433</name>
</gene>
<dbReference type="InterPro" id="IPR000719">
    <property type="entry name" value="Prot_kinase_dom"/>
</dbReference>
<dbReference type="PANTHER" id="PTHR11909">
    <property type="entry name" value="CASEIN KINASE-RELATED"/>
    <property type="match status" value="1"/>
</dbReference>
<protein>
    <submittedName>
        <fullName evidence="4">Protein kinase (inferred by orthology to a S. mansoni protein)</fullName>
    </submittedName>
</protein>
<evidence type="ECO:0000313" key="3">
    <source>
        <dbReference type="Proteomes" id="UP000271162"/>
    </source>
</evidence>
<dbReference type="EMBL" id="UYSL01024175">
    <property type="protein sequence ID" value="VDL83167.1"/>
    <property type="molecule type" value="Genomic_DNA"/>
</dbReference>
<dbReference type="InterPro" id="IPR050235">
    <property type="entry name" value="CK1_Ser-Thr_kinase"/>
</dbReference>
<dbReference type="SUPFAM" id="SSF56112">
    <property type="entry name" value="Protein kinase-like (PK-like)"/>
    <property type="match status" value="1"/>
</dbReference>
<reference evidence="2 3" key="2">
    <citation type="submission" date="2018-11" db="EMBL/GenBank/DDBJ databases">
        <authorList>
            <consortium name="Pathogen Informatics"/>
        </authorList>
    </citation>
    <scope>NUCLEOTIDE SEQUENCE [LARGE SCALE GENOMIC DNA]</scope>
</reference>
<sequence length="138" mass="15733">MRTSTLGEIQDLLAKSPNGCVFQVLRLEDKKTLAMKCEALKIKSPTLKHEARVYQALKTYTSPHFLSFEDRGMVEDRFVFIILKMVGKNLLDVQAECPEKKFSMITALHIAEQTLAAIRDLHIVSQGHRKLVPSHRSR</sequence>
<dbReference type="InterPro" id="IPR011009">
    <property type="entry name" value="Kinase-like_dom_sf"/>
</dbReference>
<dbReference type="WBParaSite" id="NBR_0001943201-mRNA-1">
    <property type="protein sequence ID" value="NBR_0001943201-mRNA-1"/>
    <property type="gene ID" value="NBR_0001943201"/>
</dbReference>
<dbReference type="Gene3D" id="1.10.510.10">
    <property type="entry name" value="Transferase(Phosphotransferase) domain 1"/>
    <property type="match status" value="1"/>
</dbReference>
<dbReference type="GO" id="GO:0005524">
    <property type="term" value="F:ATP binding"/>
    <property type="evidence" value="ECO:0007669"/>
    <property type="project" value="InterPro"/>
</dbReference>
<dbReference type="STRING" id="27835.A0A0N4YQB0"/>
<proteinExistence type="predicted"/>
<dbReference type="PROSITE" id="PS50011">
    <property type="entry name" value="PROTEIN_KINASE_DOM"/>
    <property type="match status" value="1"/>
</dbReference>
<accession>A0A0N4YQB0</accession>
<dbReference type="GO" id="GO:0004672">
    <property type="term" value="F:protein kinase activity"/>
    <property type="evidence" value="ECO:0007669"/>
    <property type="project" value="InterPro"/>
</dbReference>
<feature type="domain" description="Protein kinase" evidence="1">
    <location>
        <begin position="7"/>
        <end position="138"/>
    </location>
</feature>
<evidence type="ECO:0000313" key="2">
    <source>
        <dbReference type="EMBL" id="VDL83167.1"/>
    </source>
</evidence>
<name>A0A0N4YQB0_NIPBR</name>
<evidence type="ECO:0000259" key="1">
    <source>
        <dbReference type="PROSITE" id="PS50011"/>
    </source>
</evidence>
<evidence type="ECO:0000313" key="4">
    <source>
        <dbReference type="WBParaSite" id="NBR_0001943201-mRNA-1"/>
    </source>
</evidence>
<keyword evidence="3" id="KW-1185">Reference proteome</keyword>
<organism evidence="4">
    <name type="scientific">Nippostrongylus brasiliensis</name>
    <name type="common">Rat hookworm</name>
    <dbReference type="NCBI Taxonomy" id="27835"/>
    <lineage>
        <taxon>Eukaryota</taxon>
        <taxon>Metazoa</taxon>
        <taxon>Ecdysozoa</taxon>
        <taxon>Nematoda</taxon>
        <taxon>Chromadorea</taxon>
        <taxon>Rhabditida</taxon>
        <taxon>Rhabditina</taxon>
        <taxon>Rhabditomorpha</taxon>
        <taxon>Strongyloidea</taxon>
        <taxon>Heligmosomidae</taxon>
        <taxon>Nippostrongylus</taxon>
    </lineage>
</organism>
<dbReference type="Proteomes" id="UP000271162">
    <property type="component" value="Unassembled WGS sequence"/>
</dbReference>
<dbReference type="AlphaFoldDB" id="A0A0N4YQB0"/>